<gene>
    <name evidence="2" type="ORF">pmac_cds_216</name>
</gene>
<dbReference type="KEGG" id="vg:36841359"/>
<feature type="compositionally biased region" description="Low complexity" evidence="1">
    <location>
        <begin position="658"/>
        <end position="668"/>
    </location>
</feature>
<name>A0A2U7UEP7_9VIRU</name>
<dbReference type="Proteomes" id="UP000249758">
    <property type="component" value="Segment"/>
</dbReference>
<dbReference type="GeneID" id="36841359"/>
<reference evidence="2" key="1">
    <citation type="journal article" date="2018" name="Nat. Commun.">
        <title>Diversity and evolution of the emerging Pandoraviridae family.</title>
        <authorList>
            <person name="Legendre M."/>
            <person name="Fabre E."/>
            <person name="Poirot O."/>
            <person name="Jeudy S."/>
            <person name="Lartigue A."/>
            <person name="Alempic J.M."/>
            <person name="Beucher L."/>
            <person name="Philippe N."/>
            <person name="Bertaux L."/>
            <person name="Christo-Foroux E."/>
            <person name="Labadie K."/>
            <person name="Coute Y."/>
            <person name="Abergel C."/>
            <person name="Claverie J.M."/>
        </authorList>
    </citation>
    <scope>NUCLEOTIDE SEQUENCE [LARGE SCALE GENOMIC DNA]</scope>
    <source>
        <strain evidence="2">Macleodensis</strain>
    </source>
</reference>
<dbReference type="EMBL" id="MG011691">
    <property type="protein sequence ID" value="AVK76904.1"/>
    <property type="molecule type" value="Genomic_DNA"/>
</dbReference>
<proteinExistence type="predicted"/>
<feature type="region of interest" description="Disordered" evidence="1">
    <location>
        <begin position="337"/>
        <end position="376"/>
    </location>
</feature>
<protein>
    <submittedName>
        <fullName evidence="2">Uncharacterized protein</fullName>
    </submittedName>
</protein>
<evidence type="ECO:0000313" key="2">
    <source>
        <dbReference type="EMBL" id="AVK76904.1"/>
    </source>
</evidence>
<feature type="compositionally biased region" description="Acidic residues" evidence="1">
    <location>
        <begin position="350"/>
        <end position="367"/>
    </location>
</feature>
<feature type="region of interest" description="Disordered" evidence="1">
    <location>
        <begin position="157"/>
        <end position="226"/>
    </location>
</feature>
<accession>A0A2U7UEP7</accession>
<organism evidence="2">
    <name type="scientific">Pandoravirus macleodensis</name>
    <dbReference type="NCBI Taxonomy" id="2107707"/>
    <lineage>
        <taxon>Viruses</taxon>
        <taxon>Pandoravirus</taxon>
    </lineage>
</organism>
<evidence type="ECO:0000256" key="1">
    <source>
        <dbReference type="SAM" id="MobiDB-lite"/>
    </source>
</evidence>
<feature type="compositionally biased region" description="Acidic residues" evidence="1">
    <location>
        <begin position="669"/>
        <end position="678"/>
    </location>
</feature>
<dbReference type="RefSeq" id="YP_009480900.1">
    <property type="nucleotide sequence ID" value="NC_037665.1"/>
</dbReference>
<feature type="region of interest" description="Disordered" evidence="1">
    <location>
        <begin position="658"/>
        <end position="703"/>
    </location>
</feature>
<sequence>MTTLPGASDRPRRGARARDPNRVELGLNLYLEGECKPAAYVGWCLADGSKFCGNALNEHGVREEVFSDIQELCDLAGFGPDAGFDPWHFGRAYKKGSSEIDMLPVVEPGQRFDGRALAARSRDYRVGAKNMFKEKKPSPAAASCLSPFIVVGAGGSTPRAPPPAYVVGNPRKRAQARKRAEAAATRHQPAPAPRSSPATQALTITTTTVRSKTKRDREPRSTSYDDDSARIRLGHVASAAPIYEYATPLDMFAHWYDGKHDVLGCDESLDVRTVWDTILPATRPTKGKRWCRAYWEEKHARKYEQACMTRSNWVTDADGKWKRIDMPALDVLPSGGYLSSRGDSGSDGGDHDDDNSDVDSDGDDDDDVNKNGDGGDVTDKDLAMAFFSDSKGTVVDPRDVSYAVWDQPLMDRWFRRSARSSSHDADPKIEAIVGRRWAFGTHMRYLCAWARPDTGVNARRLVRAASQNSGSLWSAPDTPTTWHAAAVLCTNPRYATQVKAYEDALRACALSAVDAFLARMDAAGYRDILAVLAVEARIALYGLGILSRDADGPPPESPCVFPPGYLMATRDELMARAPHAPVRAPTVRLIPRDPDADRAYKALMSASTNQPQVQTLALPDGKEDVRAQRRAEMATARRAKRIMRREWTRVERRQGLLAGVQVDGQDQGQDQDEDDEIDDAARADGDDACPSERSGKAHGSGNPFLVVVERCMRDLEIAE</sequence>